<dbReference type="AlphaFoldDB" id="E6U9U5"/>
<sequence>MDYESAYKTLFNALTDALMSLERERMVSPDIEQAKQLLKRAQQTTEDMFIDS</sequence>
<keyword evidence="2" id="KW-1185">Reference proteome</keyword>
<evidence type="ECO:0000313" key="1">
    <source>
        <dbReference type="EMBL" id="ADU26211.1"/>
    </source>
</evidence>
<reference evidence="1 2" key="1">
    <citation type="submission" date="2010-12" db="EMBL/GenBank/DDBJ databases">
        <title>Complete sequence of Ethanoligenens harbinense YUAN-3.</title>
        <authorList>
            <person name="Lucas S."/>
            <person name="Copeland A."/>
            <person name="Lapidus A."/>
            <person name="Cheng J.-F."/>
            <person name="Bruce D."/>
            <person name="Goodwin L."/>
            <person name="Pitluck S."/>
            <person name="Chertkov O."/>
            <person name="Misra M."/>
            <person name="Detter J.C."/>
            <person name="Han C."/>
            <person name="Tapia R."/>
            <person name="Land M."/>
            <person name="Hauser L."/>
            <person name="Jeffries C."/>
            <person name="Kyrpides N."/>
            <person name="Ivanova N."/>
            <person name="Mikhailova N."/>
            <person name="Wang A."/>
            <person name="Mouttaki H."/>
            <person name="He Z."/>
            <person name="Zhou J."/>
            <person name="Hemme C.L."/>
            <person name="Woyke T."/>
        </authorList>
    </citation>
    <scope>NUCLEOTIDE SEQUENCE [LARGE SCALE GENOMIC DNA]</scope>
    <source>
        <strain evidence="2">DSM 18485 / JCM 12961 / CGMCC 1.5033 / YUAN-3</strain>
    </source>
</reference>
<dbReference type="Proteomes" id="UP000001551">
    <property type="component" value="Chromosome"/>
</dbReference>
<name>E6U9U5_ETHHY</name>
<dbReference type="KEGG" id="eha:Ethha_0640"/>
<proteinExistence type="predicted"/>
<dbReference type="EMBL" id="CP002400">
    <property type="protein sequence ID" value="ADU26211.1"/>
    <property type="molecule type" value="Genomic_DNA"/>
</dbReference>
<protein>
    <submittedName>
        <fullName evidence="1">Uncharacterized protein</fullName>
    </submittedName>
</protein>
<dbReference type="RefSeq" id="WP_013484581.1">
    <property type="nucleotide sequence ID" value="NC_014828.1"/>
</dbReference>
<accession>E6U9U5</accession>
<gene>
    <name evidence="1" type="ordered locus">Ethha_0640</name>
</gene>
<evidence type="ECO:0000313" key="2">
    <source>
        <dbReference type="Proteomes" id="UP000001551"/>
    </source>
</evidence>
<dbReference type="HOGENOM" id="CLU_3079934_0_0_9"/>
<organism evidence="1 2">
    <name type="scientific">Ethanoligenens harbinense (strain DSM 18485 / JCM 12961 / CGMCC 1.5033 / YUAN-3)</name>
    <dbReference type="NCBI Taxonomy" id="663278"/>
    <lineage>
        <taxon>Bacteria</taxon>
        <taxon>Bacillati</taxon>
        <taxon>Bacillota</taxon>
        <taxon>Clostridia</taxon>
        <taxon>Eubacteriales</taxon>
        <taxon>Oscillospiraceae</taxon>
        <taxon>Ethanoligenens</taxon>
    </lineage>
</organism>